<feature type="compositionally biased region" description="Basic and acidic residues" evidence="1">
    <location>
        <begin position="82"/>
        <end position="100"/>
    </location>
</feature>
<sequence>MYGNEPNTLNDGAGRYLDNPSHAVKISSELLSILKSYCSILLDDHEWQASELVIIYYVEADTNALTTPTDRFSGIGSNTLTMEERHSTNDGRGHEHRYFT</sequence>
<proteinExistence type="predicted"/>
<evidence type="ECO:0000313" key="3">
    <source>
        <dbReference type="Proteomes" id="UP001642540"/>
    </source>
</evidence>
<reference evidence="2 3" key="1">
    <citation type="submission" date="2024-08" db="EMBL/GenBank/DDBJ databases">
        <authorList>
            <person name="Cucini C."/>
            <person name="Frati F."/>
        </authorList>
    </citation>
    <scope>NUCLEOTIDE SEQUENCE [LARGE SCALE GENOMIC DNA]</scope>
</reference>
<accession>A0ABP1R189</accession>
<dbReference type="Proteomes" id="UP001642540">
    <property type="component" value="Unassembled WGS sequence"/>
</dbReference>
<name>A0ABP1R189_9HEXA</name>
<comment type="caution">
    <text evidence="2">The sequence shown here is derived from an EMBL/GenBank/DDBJ whole genome shotgun (WGS) entry which is preliminary data.</text>
</comment>
<evidence type="ECO:0000256" key="1">
    <source>
        <dbReference type="SAM" id="MobiDB-lite"/>
    </source>
</evidence>
<keyword evidence="3" id="KW-1185">Reference proteome</keyword>
<protein>
    <submittedName>
        <fullName evidence="2">Uncharacterized protein</fullName>
    </submittedName>
</protein>
<gene>
    <name evidence="2" type="ORF">ODALV1_LOCUS17501</name>
</gene>
<dbReference type="EMBL" id="CAXLJM020000053">
    <property type="protein sequence ID" value="CAL8117032.1"/>
    <property type="molecule type" value="Genomic_DNA"/>
</dbReference>
<evidence type="ECO:0000313" key="2">
    <source>
        <dbReference type="EMBL" id="CAL8117032.1"/>
    </source>
</evidence>
<organism evidence="2 3">
    <name type="scientific">Orchesella dallaii</name>
    <dbReference type="NCBI Taxonomy" id="48710"/>
    <lineage>
        <taxon>Eukaryota</taxon>
        <taxon>Metazoa</taxon>
        <taxon>Ecdysozoa</taxon>
        <taxon>Arthropoda</taxon>
        <taxon>Hexapoda</taxon>
        <taxon>Collembola</taxon>
        <taxon>Entomobryomorpha</taxon>
        <taxon>Entomobryoidea</taxon>
        <taxon>Orchesellidae</taxon>
        <taxon>Orchesellinae</taxon>
        <taxon>Orchesella</taxon>
    </lineage>
</organism>
<feature type="region of interest" description="Disordered" evidence="1">
    <location>
        <begin position="76"/>
        <end position="100"/>
    </location>
</feature>